<dbReference type="PANTHER" id="PTHR43401">
    <property type="entry name" value="L-THREONINE 3-DEHYDROGENASE"/>
    <property type="match status" value="1"/>
</dbReference>
<dbReference type="InterPro" id="IPR013149">
    <property type="entry name" value="ADH-like_C"/>
</dbReference>
<dbReference type="SUPFAM" id="SSF50129">
    <property type="entry name" value="GroES-like"/>
    <property type="match status" value="1"/>
</dbReference>
<dbReference type="Gene3D" id="3.40.50.720">
    <property type="entry name" value="NAD(P)-binding Rossmann-like Domain"/>
    <property type="match status" value="1"/>
</dbReference>
<name>A0ABT4SB47_9ACTN</name>
<dbReference type="Gene3D" id="3.90.180.10">
    <property type="entry name" value="Medium-chain alcohol dehydrogenases, catalytic domain"/>
    <property type="match status" value="1"/>
</dbReference>
<accession>A0ABT4SB47</accession>
<reference evidence="5" key="1">
    <citation type="submission" date="2022-11" db="EMBL/GenBank/DDBJ databases">
        <title>Nonomuraea corallina sp. nov., a new species of the genus Nonomuraea isolated from sea side sediment in Thai sea.</title>
        <authorList>
            <person name="Ngamcharungchit C."/>
            <person name="Matsumoto A."/>
            <person name="Suriyachadkun C."/>
            <person name="Panbangred W."/>
            <person name="Inahashi Y."/>
            <person name="Intra B."/>
        </authorList>
    </citation>
    <scope>NUCLEOTIDE SEQUENCE</scope>
    <source>
        <strain evidence="5">MCN248</strain>
    </source>
</reference>
<organism evidence="5 6">
    <name type="scientific">Nonomuraea corallina</name>
    <dbReference type="NCBI Taxonomy" id="2989783"/>
    <lineage>
        <taxon>Bacteria</taxon>
        <taxon>Bacillati</taxon>
        <taxon>Actinomycetota</taxon>
        <taxon>Actinomycetes</taxon>
        <taxon>Streptosporangiales</taxon>
        <taxon>Streptosporangiaceae</taxon>
        <taxon>Nonomuraea</taxon>
    </lineage>
</organism>
<dbReference type="RefSeq" id="WP_270155209.1">
    <property type="nucleotide sequence ID" value="NZ_JAPNNL010000041.1"/>
</dbReference>
<dbReference type="InterPro" id="IPR036291">
    <property type="entry name" value="NAD(P)-bd_dom_sf"/>
</dbReference>
<feature type="domain" description="Alcohol dehydrogenase-like C-terminal" evidence="3">
    <location>
        <begin position="186"/>
        <end position="310"/>
    </location>
</feature>
<dbReference type="Pfam" id="PF08240">
    <property type="entry name" value="ADH_N"/>
    <property type="match status" value="1"/>
</dbReference>
<evidence type="ECO:0000313" key="5">
    <source>
        <dbReference type="EMBL" id="MDA0634399.1"/>
    </source>
</evidence>
<dbReference type="InterPro" id="IPR011032">
    <property type="entry name" value="GroES-like_sf"/>
</dbReference>
<feature type="domain" description="Alcohol dehydrogenase-like N-terminal" evidence="4">
    <location>
        <begin position="38"/>
        <end position="148"/>
    </location>
</feature>
<evidence type="ECO:0000259" key="4">
    <source>
        <dbReference type="Pfam" id="PF08240"/>
    </source>
</evidence>
<dbReference type="PANTHER" id="PTHR43401:SF2">
    <property type="entry name" value="L-THREONINE 3-DEHYDROGENASE"/>
    <property type="match status" value="1"/>
</dbReference>
<proteinExistence type="predicted"/>
<keyword evidence="6" id="KW-1185">Reference proteome</keyword>
<sequence>MRRFLVIARLNERNAMEALVYAGPGAVEVRDVPNPEPGRGEVLVEIGHVGVCGTDHLLVRGGLARVRPGVVIGHEMAGRAVGGDLDRAGLRPGDPVAVEPLISCGVCRTCARGHRHICETLGLYGIDRDGGAASHVAVPADRLHRLPDGVPSRVAALAEPLSVAVHMVARAGVAAGDKVMIFGGGPIGALLGLVARLSGAGAVLVAEPRADRRALLAELGMTVTDPLAADVTAWCLNRAPGGVDVSFEVSGADASYAAAPEVTRPRGTVLVGALTDRPARVPMSQVMFKEQRLVGSRVYTGDHMARAVSLMGTAGLPLDALVSDVVPVREAPGRVFGGGPAGLMKTLIAAGDGS</sequence>
<evidence type="ECO:0000256" key="1">
    <source>
        <dbReference type="ARBA" id="ARBA00001947"/>
    </source>
</evidence>
<dbReference type="EMBL" id="JAPNNL010000041">
    <property type="protein sequence ID" value="MDA0634399.1"/>
    <property type="molecule type" value="Genomic_DNA"/>
</dbReference>
<dbReference type="Proteomes" id="UP001144036">
    <property type="component" value="Unassembled WGS sequence"/>
</dbReference>
<evidence type="ECO:0000259" key="3">
    <source>
        <dbReference type="Pfam" id="PF00107"/>
    </source>
</evidence>
<comment type="caution">
    <text evidence="5">The sequence shown here is derived from an EMBL/GenBank/DDBJ whole genome shotgun (WGS) entry which is preliminary data.</text>
</comment>
<evidence type="ECO:0000313" key="6">
    <source>
        <dbReference type="Proteomes" id="UP001144036"/>
    </source>
</evidence>
<dbReference type="SUPFAM" id="SSF51735">
    <property type="entry name" value="NAD(P)-binding Rossmann-fold domains"/>
    <property type="match status" value="1"/>
</dbReference>
<protein>
    <submittedName>
        <fullName evidence="5">Alcohol dehydrogenase catalytic domain-containing protein</fullName>
    </submittedName>
</protein>
<evidence type="ECO:0000256" key="2">
    <source>
        <dbReference type="ARBA" id="ARBA00023002"/>
    </source>
</evidence>
<dbReference type="Pfam" id="PF00107">
    <property type="entry name" value="ADH_zinc_N"/>
    <property type="match status" value="1"/>
</dbReference>
<keyword evidence="2" id="KW-0560">Oxidoreductase</keyword>
<dbReference type="InterPro" id="IPR013154">
    <property type="entry name" value="ADH-like_N"/>
</dbReference>
<dbReference type="InterPro" id="IPR050129">
    <property type="entry name" value="Zn_alcohol_dh"/>
</dbReference>
<comment type="cofactor">
    <cofactor evidence="1">
        <name>Zn(2+)</name>
        <dbReference type="ChEBI" id="CHEBI:29105"/>
    </cofactor>
</comment>
<gene>
    <name evidence="5" type="ORF">OUY22_13325</name>
</gene>